<organism evidence="1 2">
    <name type="scientific">Trichogramma brassicae</name>
    <dbReference type="NCBI Taxonomy" id="86971"/>
    <lineage>
        <taxon>Eukaryota</taxon>
        <taxon>Metazoa</taxon>
        <taxon>Ecdysozoa</taxon>
        <taxon>Arthropoda</taxon>
        <taxon>Hexapoda</taxon>
        <taxon>Insecta</taxon>
        <taxon>Pterygota</taxon>
        <taxon>Neoptera</taxon>
        <taxon>Endopterygota</taxon>
        <taxon>Hymenoptera</taxon>
        <taxon>Apocrita</taxon>
        <taxon>Proctotrupomorpha</taxon>
        <taxon>Chalcidoidea</taxon>
        <taxon>Trichogrammatidae</taxon>
        <taxon>Trichogramma</taxon>
    </lineage>
</organism>
<reference evidence="1 2" key="1">
    <citation type="submission" date="2020-02" db="EMBL/GenBank/DDBJ databases">
        <authorList>
            <person name="Ferguson B K."/>
        </authorList>
    </citation>
    <scope>NUCLEOTIDE SEQUENCE [LARGE SCALE GENOMIC DNA]</scope>
</reference>
<keyword evidence="2" id="KW-1185">Reference proteome</keyword>
<dbReference type="AlphaFoldDB" id="A0A6H5IYK3"/>
<protein>
    <submittedName>
        <fullName evidence="1">Uncharacterized protein</fullName>
    </submittedName>
</protein>
<name>A0A6H5IYK3_9HYME</name>
<dbReference type="Proteomes" id="UP000479190">
    <property type="component" value="Unassembled WGS sequence"/>
</dbReference>
<evidence type="ECO:0000313" key="2">
    <source>
        <dbReference type="Proteomes" id="UP000479190"/>
    </source>
</evidence>
<accession>A0A6H5IYK3</accession>
<dbReference type="EMBL" id="CADCXV010000998">
    <property type="protein sequence ID" value="CAB0040043.1"/>
    <property type="molecule type" value="Genomic_DNA"/>
</dbReference>
<evidence type="ECO:0000313" key="1">
    <source>
        <dbReference type="EMBL" id="CAB0040043.1"/>
    </source>
</evidence>
<proteinExistence type="predicted"/>
<gene>
    <name evidence="1" type="ORF">TBRA_LOCUS11779</name>
</gene>
<sequence length="621" mass="70161">MFTSLREPTLRRACSATRRCRRRKKAPPYKVVDVKASTRRLIQDDDSQRLGLEVKSSYPYVLGEITRCFKRAPGVTIFLFVFWAHGPRSSCTSVHAQSREKVIPNKNSCLKFSTPTSTTVSIHAERKERVKMEACEQNDKSTFNEIKEQQQQRKKGMKETEREILFTKYTGQLPGRRIPQHVKLSGILTLPRGCLVRSSSSNSSQPPPHRSICMYYPRGCADWINLNIGGFIIRYQETRKKFSGHLVTRISCGLLRKRAGATPFEANDVSSAAHTRRPQRTIYLTPNVASFGARKRQRVHLLLLRLLLISGHRRSSIRDLQPFITSHYYWRLKVSTSSFAGVNLYRTIGIAAHSYAESNVNHTNNIHGTTRTTAPPAMCHCTREKLHPSRASEIAITYVESTTTNRRVWSATAPFAAVAAAAKCLPKASRIHVHNELRAAYNTGMCVRVHTRTQVYWPLPSSRARRCTCHGLHNHVPALRTARLPFTCVCGSFFLHGGRASGWRQTPWTLLSRSLARYSSLLPAPVHVTSQSAQRSRPVAGYILIHIHLRVCTRPLRASPLRRRALLHSSPPCANGQSARSCFLYKRGVRPSKGKSSLGCRPEHIDSRPRIRGDELLRVLT</sequence>